<comment type="caution">
    <text evidence="1">The sequence shown here is derived from an EMBL/GenBank/DDBJ whole genome shotgun (WGS) entry which is preliminary data.</text>
</comment>
<keyword evidence="2" id="KW-1185">Reference proteome</keyword>
<evidence type="ECO:0000313" key="2">
    <source>
        <dbReference type="Proteomes" id="UP001061070"/>
    </source>
</evidence>
<organism evidence="1 2">
    <name type="scientific">Gluconobacter frateurii NRIC 0228</name>
    <dbReference type="NCBI Taxonomy" id="1307946"/>
    <lineage>
        <taxon>Bacteria</taxon>
        <taxon>Pseudomonadati</taxon>
        <taxon>Pseudomonadota</taxon>
        <taxon>Alphaproteobacteria</taxon>
        <taxon>Acetobacterales</taxon>
        <taxon>Acetobacteraceae</taxon>
        <taxon>Gluconobacter</taxon>
    </lineage>
</organism>
<dbReference type="Proteomes" id="UP001061070">
    <property type="component" value="Unassembled WGS sequence"/>
</dbReference>
<sequence length="104" mass="11300">MDFLGEQTLAANFGQTLAEIPVTLGADLMFLKRAHITKNGAEPCQTSQECPCLPERQRRGARANPEWEFALTGGAGGMRSADGFRRDLLEGVGRQDGSIHGRQL</sequence>
<evidence type="ECO:0000313" key="1">
    <source>
        <dbReference type="EMBL" id="GBR10571.1"/>
    </source>
</evidence>
<dbReference type="EMBL" id="BAQW01000004">
    <property type="protein sequence ID" value="GBR10571.1"/>
    <property type="molecule type" value="Genomic_DNA"/>
</dbReference>
<gene>
    <name evidence="1" type="ORF">AA0228_1088</name>
</gene>
<protein>
    <submittedName>
        <fullName evidence="1">Uncharacterized protein</fullName>
    </submittedName>
</protein>
<name>A0ABQ0QA40_9PROT</name>
<accession>A0ABQ0QA40</accession>
<proteinExistence type="predicted"/>
<reference evidence="1" key="1">
    <citation type="submission" date="2013-04" db="EMBL/GenBank/DDBJ databases">
        <title>The genome sequencing project of 58 acetic acid bacteria.</title>
        <authorList>
            <person name="Okamoto-Kainuma A."/>
            <person name="Ishikawa M."/>
            <person name="Umino S."/>
            <person name="Koizumi Y."/>
            <person name="Shiwa Y."/>
            <person name="Yoshikawa H."/>
            <person name="Matsutani M."/>
            <person name="Matsushita K."/>
        </authorList>
    </citation>
    <scope>NUCLEOTIDE SEQUENCE</scope>
    <source>
        <strain evidence="1">NRIC 0228</strain>
    </source>
</reference>